<evidence type="ECO:0000259" key="1">
    <source>
        <dbReference type="Pfam" id="PF06742"/>
    </source>
</evidence>
<protein>
    <submittedName>
        <fullName evidence="2">Membrane protein</fullName>
    </submittedName>
</protein>
<accession>A0ABQ5USQ8</accession>
<dbReference type="RefSeq" id="WP_284364426.1">
    <property type="nucleotide sequence ID" value="NZ_BSNI01000002.1"/>
</dbReference>
<dbReference type="PANTHER" id="PTHR36509:SF2">
    <property type="entry name" value="BLL3101 PROTEIN"/>
    <property type="match status" value="1"/>
</dbReference>
<sequence length="190" mass="20789">MLRNAFYILFTLAIALSTGFGSAYYMVENGRQLTASKYGAWYGWPDSGGADTHPYRRAALARSGALQLGRAEGVVFTATKDDEGEELTSKCQYRIFGSTPDASAWTLRAVPVGNRSSADIERYLVSDKINRIEGGNFEIEVSPKIQPGNWLPTPSAQAFALKLSFYDTTAFLVLGNDEVRLPAIERGNCS</sequence>
<organism evidence="2 3">
    <name type="scientific">Maritalea porphyrae</name>
    <dbReference type="NCBI Taxonomy" id="880732"/>
    <lineage>
        <taxon>Bacteria</taxon>
        <taxon>Pseudomonadati</taxon>
        <taxon>Pseudomonadota</taxon>
        <taxon>Alphaproteobacteria</taxon>
        <taxon>Hyphomicrobiales</taxon>
        <taxon>Devosiaceae</taxon>
        <taxon>Maritalea</taxon>
    </lineage>
</organism>
<dbReference type="InterPro" id="IPR012038">
    <property type="entry name" value="UCP009471"/>
</dbReference>
<dbReference type="Proteomes" id="UP001161405">
    <property type="component" value="Unassembled WGS sequence"/>
</dbReference>
<dbReference type="SUPFAM" id="SSF160935">
    <property type="entry name" value="VPA0735-like"/>
    <property type="match status" value="1"/>
</dbReference>
<dbReference type="InterPro" id="IPR037049">
    <property type="entry name" value="DUF1214_C_sf"/>
</dbReference>
<name>A0ABQ5USQ8_9HYPH</name>
<dbReference type="Gene3D" id="2.60.120.600">
    <property type="entry name" value="Domain of unknown function DUF1214, C-terminal domain"/>
    <property type="match status" value="1"/>
</dbReference>
<keyword evidence="3" id="KW-1185">Reference proteome</keyword>
<dbReference type="PIRSF" id="PIRSF009471">
    <property type="entry name" value="UCP009471"/>
    <property type="match status" value="1"/>
</dbReference>
<evidence type="ECO:0000313" key="3">
    <source>
        <dbReference type="Proteomes" id="UP001161405"/>
    </source>
</evidence>
<reference evidence="2" key="1">
    <citation type="journal article" date="2014" name="Int. J. Syst. Evol. Microbiol.">
        <title>Complete genome of a new Firmicutes species belonging to the dominant human colonic microbiota ('Ruminococcus bicirculans') reveals two chromosomes and a selective capacity to utilize plant glucans.</title>
        <authorList>
            <consortium name="NISC Comparative Sequencing Program"/>
            <person name="Wegmann U."/>
            <person name="Louis P."/>
            <person name="Goesmann A."/>
            <person name="Henrissat B."/>
            <person name="Duncan S.H."/>
            <person name="Flint H.J."/>
        </authorList>
    </citation>
    <scope>NUCLEOTIDE SEQUENCE</scope>
    <source>
        <strain evidence="2">NBRC 107169</strain>
    </source>
</reference>
<proteinExistence type="predicted"/>
<gene>
    <name evidence="2" type="ORF">GCM10007879_21830</name>
</gene>
<comment type="caution">
    <text evidence="2">The sequence shown here is derived from an EMBL/GenBank/DDBJ whole genome shotgun (WGS) entry which is preliminary data.</text>
</comment>
<dbReference type="Pfam" id="PF06742">
    <property type="entry name" value="DUF1214"/>
    <property type="match status" value="1"/>
</dbReference>
<dbReference type="PANTHER" id="PTHR36509">
    <property type="entry name" value="BLL3101 PROTEIN"/>
    <property type="match status" value="1"/>
</dbReference>
<feature type="domain" description="DUF1214" evidence="1">
    <location>
        <begin position="72"/>
        <end position="169"/>
    </location>
</feature>
<evidence type="ECO:0000313" key="2">
    <source>
        <dbReference type="EMBL" id="GLQ17934.1"/>
    </source>
</evidence>
<dbReference type="InterPro" id="IPR010621">
    <property type="entry name" value="DUF1214"/>
</dbReference>
<dbReference type="EMBL" id="BSNI01000002">
    <property type="protein sequence ID" value="GLQ17934.1"/>
    <property type="molecule type" value="Genomic_DNA"/>
</dbReference>
<reference evidence="2" key="2">
    <citation type="submission" date="2023-01" db="EMBL/GenBank/DDBJ databases">
        <title>Draft genome sequence of Maritalea porphyrae strain NBRC 107169.</title>
        <authorList>
            <person name="Sun Q."/>
            <person name="Mori K."/>
        </authorList>
    </citation>
    <scope>NUCLEOTIDE SEQUENCE</scope>
    <source>
        <strain evidence="2">NBRC 107169</strain>
    </source>
</reference>